<evidence type="ECO:0000256" key="1">
    <source>
        <dbReference type="SAM" id="MobiDB-lite"/>
    </source>
</evidence>
<evidence type="ECO:0000313" key="3">
    <source>
        <dbReference type="Proteomes" id="UP000271889"/>
    </source>
</evidence>
<feature type="region of interest" description="Disordered" evidence="1">
    <location>
        <begin position="51"/>
        <end position="75"/>
    </location>
</feature>
<evidence type="ECO:0000313" key="2">
    <source>
        <dbReference type="EMBL" id="VDN24814.1"/>
    </source>
</evidence>
<dbReference type="Proteomes" id="UP000271889">
    <property type="component" value="Unassembled WGS sequence"/>
</dbReference>
<proteinExistence type="predicted"/>
<dbReference type="OrthoDB" id="5831603at2759"/>
<name>A0A3P7M625_CYLGO</name>
<organism evidence="2 3">
    <name type="scientific">Cylicostephanus goldi</name>
    <name type="common">Nematode worm</name>
    <dbReference type="NCBI Taxonomy" id="71465"/>
    <lineage>
        <taxon>Eukaryota</taxon>
        <taxon>Metazoa</taxon>
        <taxon>Ecdysozoa</taxon>
        <taxon>Nematoda</taxon>
        <taxon>Chromadorea</taxon>
        <taxon>Rhabditida</taxon>
        <taxon>Rhabditina</taxon>
        <taxon>Rhabditomorpha</taxon>
        <taxon>Strongyloidea</taxon>
        <taxon>Strongylidae</taxon>
        <taxon>Cylicostephanus</taxon>
    </lineage>
</organism>
<dbReference type="EMBL" id="UYRV01108970">
    <property type="protein sequence ID" value="VDN24814.1"/>
    <property type="molecule type" value="Genomic_DNA"/>
</dbReference>
<sequence>MVRKCFVKGQLHRDGLVEVVSCFGHCGHPHPLPTSTENEVSRDHELANTNASGAYTLDPSTSSYESSSQTCSNDDFDIDEEEDVEHEGEGEDEVIIVDDVPQPVPSQDTVAKEKTLEAYRRFEQKLLQVGELMQMFVEDQRYDLMNKFNDMLELVMQQVPPDLINRTNFGKQLNAQSENS</sequence>
<accession>A0A3P7M625</accession>
<feature type="compositionally biased region" description="Low complexity" evidence="1">
    <location>
        <begin position="60"/>
        <end position="72"/>
    </location>
</feature>
<reference evidence="2 3" key="1">
    <citation type="submission" date="2018-11" db="EMBL/GenBank/DDBJ databases">
        <authorList>
            <consortium name="Pathogen Informatics"/>
        </authorList>
    </citation>
    <scope>NUCLEOTIDE SEQUENCE [LARGE SCALE GENOMIC DNA]</scope>
</reference>
<keyword evidence="3" id="KW-1185">Reference proteome</keyword>
<dbReference type="AlphaFoldDB" id="A0A3P7M625"/>
<gene>
    <name evidence="2" type="ORF">CGOC_LOCUS9922</name>
</gene>
<protein>
    <submittedName>
        <fullName evidence="2">Uncharacterized protein</fullName>
    </submittedName>
</protein>